<feature type="domain" description="Mab-21-like nucleotidyltransferase" evidence="10">
    <location>
        <begin position="165"/>
        <end position="370"/>
    </location>
</feature>
<dbReference type="GO" id="GO:0005524">
    <property type="term" value="F:ATP binding"/>
    <property type="evidence" value="ECO:0007669"/>
    <property type="project" value="UniProtKB-KW"/>
</dbReference>
<keyword evidence="7" id="KW-0067">ATP-binding</keyword>
<evidence type="ECO:0000256" key="3">
    <source>
        <dbReference type="ARBA" id="ARBA00022679"/>
    </source>
</evidence>
<dbReference type="InterPro" id="IPR046906">
    <property type="entry name" value="Mab-21_HhH/H2TH-like"/>
</dbReference>
<reference evidence="12" key="1">
    <citation type="submission" date="2021-01" db="UniProtKB">
        <authorList>
            <consortium name="EnsemblMetazoa"/>
        </authorList>
    </citation>
    <scope>IDENTIFICATION</scope>
</reference>
<feature type="region of interest" description="Disordered" evidence="9">
    <location>
        <begin position="558"/>
        <end position="581"/>
    </location>
</feature>
<feature type="compositionally biased region" description="Polar residues" evidence="9">
    <location>
        <begin position="499"/>
        <end position="514"/>
    </location>
</feature>
<dbReference type="RefSeq" id="XP_066921013.1">
    <property type="nucleotide sequence ID" value="XM_067064912.1"/>
</dbReference>
<dbReference type="Pfam" id="PF20266">
    <property type="entry name" value="Mab-21_C"/>
    <property type="match status" value="1"/>
</dbReference>
<sequence>MKTAKSHLEPQKRRNNQMDSNSRSSSDQKKFDNKRLKKTSRKENPYKANIELPDADSQKPDWHKNKKDEMETYYTAIGKTPKEEMKITERHVTPFLGGLKTYIKDMRMEPFKKEKKPSEKQFPFGLKVDLSSDDKRKLTEAEKLLKAKGRRHDWCKEYLHTGSVYEGLKATAELEYDVMFIMKGDKFYPVKVGEKFPCHFKLIQNPEKRQRSLLNNLLTPHQVKAKGGEGWDEMILSPSKVIQKFESVVHKYINSLKEKKKKLIEEEKFGKVKKGGKERNNEWLMKVDDYVIRRHGPAIQVDMMRKDADGKEKLWYQVDLVPCYELVKGKEKRLYVAKPAKITTEKGDRKFVLENSWRMSFSREEKEKLNKMDKDQGCRRQVVRFLKGMTQSDPTLKGMTSYYWKNVLFHLTDNEEARKWRKEDFTERVFDMIWYMSRFVEHGILPLYFSPTSNLFQDMEKKTGDRIRQRLSSLYSKEKKFGKVFESISKKAEEELTVEESQPPSESTVKATNSDTQTKKNLILDIKDLDDEDMDLRGEIDAFDELDFGDEEIDSFDFGDYDDYGYEDSDSFDSDPYDVDF</sequence>
<keyword evidence="5" id="KW-0479">Metal-binding</keyword>
<dbReference type="OrthoDB" id="6054650at2759"/>
<evidence type="ECO:0000256" key="8">
    <source>
        <dbReference type="ARBA" id="ARBA00022842"/>
    </source>
</evidence>
<keyword evidence="8" id="KW-0460">Magnesium</keyword>
<dbReference type="InterPro" id="IPR046903">
    <property type="entry name" value="Mab-21-like_nuc_Trfase"/>
</dbReference>
<evidence type="ECO:0000259" key="10">
    <source>
        <dbReference type="Pfam" id="PF03281"/>
    </source>
</evidence>
<dbReference type="SMART" id="SM01265">
    <property type="entry name" value="Mab-21"/>
    <property type="match status" value="1"/>
</dbReference>
<feature type="domain" description="Mab-21-like HhH/H2TH-like" evidence="11">
    <location>
        <begin position="378"/>
        <end position="471"/>
    </location>
</feature>
<keyword evidence="4" id="KW-0548">Nucleotidyltransferase</keyword>
<feature type="compositionally biased region" description="Basic and acidic residues" evidence="9">
    <location>
        <begin position="1"/>
        <end position="12"/>
    </location>
</feature>
<feature type="region of interest" description="Disordered" evidence="9">
    <location>
        <begin position="493"/>
        <end position="514"/>
    </location>
</feature>
<evidence type="ECO:0000256" key="4">
    <source>
        <dbReference type="ARBA" id="ARBA00022695"/>
    </source>
</evidence>
<organism evidence="12 13">
    <name type="scientific">Clytia hemisphaerica</name>
    <dbReference type="NCBI Taxonomy" id="252671"/>
    <lineage>
        <taxon>Eukaryota</taxon>
        <taxon>Metazoa</taxon>
        <taxon>Cnidaria</taxon>
        <taxon>Hydrozoa</taxon>
        <taxon>Hydroidolina</taxon>
        <taxon>Leptothecata</taxon>
        <taxon>Obeliida</taxon>
        <taxon>Clytiidae</taxon>
        <taxon>Clytia</taxon>
    </lineage>
</organism>
<dbReference type="GeneID" id="136808380"/>
<dbReference type="InterPro" id="IPR024810">
    <property type="entry name" value="MAB21L/cGLR"/>
</dbReference>
<proteinExistence type="inferred from homology"/>
<evidence type="ECO:0000256" key="5">
    <source>
        <dbReference type="ARBA" id="ARBA00022723"/>
    </source>
</evidence>
<dbReference type="PANTHER" id="PTHR10656">
    <property type="entry name" value="CELL FATE DETERMINING PROTEIN MAB21-RELATED"/>
    <property type="match status" value="1"/>
</dbReference>
<dbReference type="Proteomes" id="UP000594262">
    <property type="component" value="Unplaced"/>
</dbReference>
<dbReference type="Gene3D" id="1.10.1410.40">
    <property type="match status" value="1"/>
</dbReference>
<evidence type="ECO:0000256" key="6">
    <source>
        <dbReference type="ARBA" id="ARBA00022741"/>
    </source>
</evidence>
<dbReference type="EnsemblMetazoa" id="CLYHEMT019523.1">
    <property type="protein sequence ID" value="CLYHEMP019523.1"/>
    <property type="gene ID" value="CLYHEMG019523"/>
</dbReference>
<dbReference type="PANTHER" id="PTHR10656:SF42">
    <property type="entry name" value="CYCLIC GMP-AMP SYNTHASE-LIKE PROTEIN-RELATED"/>
    <property type="match status" value="1"/>
</dbReference>
<keyword evidence="3" id="KW-0808">Transferase</keyword>
<evidence type="ECO:0000259" key="11">
    <source>
        <dbReference type="Pfam" id="PF20266"/>
    </source>
</evidence>
<evidence type="ECO:0000256" key="1">
    <source>
        <dbReference type="ARBA" id="ARBA00001946"/>
    </source>
</evidence>
<dbReference type="GO" id="GO:0046872">
    <property type="term" value="F:metal ion binding"/>
    <property type="evidence" value="ECO:0007669"/>
    <property type="project" value="UniProtKB-KW"/>
</dbReference>
<feature type="region of interest" description="Disordered" evidence="9">
    <location>
        <begin position="1"/>
        <end position="67"/>
    </location>
</feature>
<evidence type="ECO:0000256" key="7">
    <source>
        <dbReference type="ARBA" id="ARBA00022840"/>
    </source>
</evidence>
<evidence type="ECO:0000313" key="12">
    <source>
        <dbReference type="EnsemblMetazoa" id="CLYHEMP019523.1"/>
    </source>
</evidence>
<accession>A0A7M6DP72</accession>
<evidence type="ECO:0000256" key="2">
    <source>
        <dbReference type="ARBA" id="ARBA00008307"/>
    </source>
</evidence>
<keyword evidence="6" id="KW-0547">Nucleotide-binding</keyword>
<dbReference type="AlphaFoldDB" id="A0A7M6DP72"/>
<dbReference type="Pfam" id="PF03281">
    <property type="entry name" value="Mab-21"/>
    <property type="match status" value="1"/>
</dbReference>
<evidence type="ECO:0000313" key="13">
    <source>
        <dbReference type="Proteomes" id="UP000594262"/>
    </source>
</evidence>
<feature type="compositionally biased region" description="Basic and acidic residues" evidence="9">
    <location>
        <begin position="56"/>
        <end position="67"/>
    </location>
</feature>
<dbReference type="GO" id="GO:0016779">
    <property type="term" value="F:nucleotidyltransferase activity"/>
    <property type="evidence" value="ECO:0007669"/>
    <property type="project" value="UniProtKB-KW"/>
</dbReference>
<protein>
    <submittedName>
        <fullName evidence="12">Uncharacterized protein</fullName>
    </submittedName>
</protein>
<comment type="similarity">
    <text evidence="2">Belongs to the mab-21 family.</text>
</comment>
<comment type="cofactor">
    <cofactor evidence="1">
        <name>Mg(2+)</name>
        <dbReference type="ChEBI" id="CHEBI:18420"/>
    </cofactor>
</comment>
<evidence type="ECO:0000256" key="9">
    <source>
        <dbReference type="SAM" id="MobiDB-lite"/>
    </source>
</evidence>
<keyword evidence="13" id="KW-1185">Reference proteome</keyword>
<name>A0A7M6DP72_9CNID</name>